<keyword evidence="5" id="KW-0762">Sugar transport</keyword>
<keyword evidence="13" id="KW-1185">Reference proteome</keyword>
<dbReference type="PROSITE" id="PS50893">
    <property type="entry name" value="ABC_TRANSPORTER_2"/>
    <property type="match status" value="2"/>
</dbReference>
<evidence type="ECO:0000256" key="9">
    <source>
        <dbReference type="ARBA" id="ARBA00022967"/>
    </source>
</evidence>
<keyword evidence="8 12" id="KW-0067">ATP-binding</keyword>
<comment type="subcellular location">
    <subcellularLocation>
        <location evidence="1">Cell membrane</location>
        <topology evidence="1">Peripheral membrane protein</topology>
    </subcellularLocation>
</comment>
<reference evidence="12 13" key="1">
    <citation type="journal article" date="2010" name="Science">
        <title>Genomic comparison of the ants Camponotus floridanus and Harpegnathos saltator.</title>
        <authorList>
            <person name="Bonasio R."/>
            <person name="Zhang G."/>
            <person name="Ye C."/>
            <person name="Mutti N.S."/>
            <person name="Fang X."/>
            <person name="Qin N."/>
            <person name="Donahue G."/>
            <person name="Yang P."/>
            <person name="Li Q."/>
            <person name="Li C."/>
            <person name="Zhang P."/>
            <person name="Huang Z."/>
            <person name="Berger S.L."/>
            <person name="Reinberg D."/>
            <person name="Wang J."/>
            <person name="Liebig J."/>
        </authorList>
    </citation>
    <scope>NUCLEOTIDE SEQUENCE [LARGE SCALE GENOMIC DNA]</scope>
    <source>
        <strain evidence="12 13">Hsal</strain>
    </source>
</reference>
<dbReference type="CDD" id="cd03215">
    <property type="entry name" value="ABC_Carb_Monos_II"/>
    <property type="match status" value="1"/>
</dbReference>
<evidence type="ECO:0000256" key="1">
    <source>
        <dbReference type="ARBA" id="ARBA00004202"/>
    </source>
</evidence>
<dbReference type="InterPro" id="IPR003439">
    <property type="entry name" value="ABC_transporter-like_ATP-bd"/>
</dbReference>
<dbReference type="InterPro" id="IPR017871">
    <property type="entry name" value="ABC_transporter-like_CS"/>
</dbReference>
<dbReference type="STRING" id="1902579.BHV28_03390"/>
<dbReference type="Pfam" id="PF00005">
    <property type="entry name" value="ABC_tran"/>
    <property type="match status" value="2"/>
</dbReference>
<gene>
    <name evidence="12" type="ORF">BHV28_03390</name>
</gene>
<dbReference type="InterPro" id="IPR050107">
    <property type="entry name" value="ABC_carbohydrate_import_ATPase"/>
</dbReference>
<evidence type="ECO:0000256" key="5">
    <source>
        <dbReference type="ARBA" id="ARBA00022597"/>
    </source>
</evidence>
<evidence type="ECO:0000256" key="3">
    <source>
        <dbReference type="ARBA" id="ARBA00022448"/>
    </source>
</evidence>
<keyword evidence="3" id="KW-0813">Transport</keyword>
<evidence type="ECO:0000256" key="2">
    <source>
        <dbReference type="ARBA" id="ARBA00005417"/>
    </source>
</evidence>
<dbReference type="InterPro" id="IPR003593">
    <property type="entry name" value="AAA+_ATPase"/>
</dbReference>
<proteinExistence type="inferred from homology"/>
<dbReference type="SMART" id="SM00382">
    <property type="entry name" value="AAA"/>
    <property type="match status" value="2"/>
</dbReference>
<dbReference type="InterPro" id="IPR027417">
    <property type="entry name" value="P-loop_NTPase"/>
</dbReference>
<dbReference type="PANTHER" id="PTHR43790:SF3">
    <property type="entry name" value="D-ALLOSE IMPORT ATP-BINDING PROTEIN ALSA-RELATED"/>
    <property type="match status" value="1"/>
</dbReference>
<evidence type="ECO:0000256" key="10">
    <source>
        <dbReference type="ARBA" id="ARBA00023136"/>
    </source>
</evidence>
<dbReference type="KEGG" id="thd:BHV28_03390"/>
<evidence type="ECO:0000313" key="13">
    <source>
        <dbReference type="Proteomes" id="UP000188912"/>
    </source>
</evidence>
<dbReference type="PROSITE" id="PS00211">
    <property type="entry name" value="ABC_TRANSPORTER_1"/>
    <property type="match status" value="1"/>
</dbReference>
<dbReference type="EMBL" id="CP017315">
    <property type="protein sequence ID" value="AQS41055.1"/>
    <property type="molecule type" value="Genomic_DNA"/>
</dbReference>
<protein>
    <submittedName>
        <fullName evidence="12">Ribose ABC transport system ATP-binding protein RbsA</fullName>
    </submittedName>
</protein>
<sequence>MTSVLHLGNISKSFNGVQILDRVSLDLKPGRIHALLGENGAGKSTLMRIISGIYQPDDGAQMLLNGKPYKPASPREAIDAGVAIIHQELNLLPGLSVVENLFLGHEKTTSLNFVDKAAEFVTAQRILDTLKQDISPLATVGDLSIGRQQMLEIARALLFQSDVIIMDEPTDALAERETEILFSVIRNLAAQGKAVVYISHRLGEIFALCDDVSVLRDGAMVYSGEVANLDEETLIHHMVGRTITDQYPHITVEKGATRLVVNTLVAAGVHNVSFQVAAGEILGFGGITGAGRTELAKAIYGASPIHSGSIIIDGVMKTIKKPMQAVQAGLAYVSEDRKHEGLIQAHSISHNMTLGALWRFLKRKFFLSRSHEQQAIADYMDAFAIRAPNAAVAVGTLSGGNQQKVAIAKALMAQPRIVIFDEPTRGVDVGARREIYTMMNDLKQKGMAIILLSSDMPELLGMSDRIAVMAGGRVTGELSRTQATQEAVMTLALKQPA</sequence>
<evidence type="ECO:0000256" key="7">
    <source>
        <dbReference type="ARBA" id="ARBA00022741"/>
    </source>
</evidence>
<dbReference type="Proteomes" id="UP000188912">
    <property type="component" value="Chromosome"/>
</dbReference>
<dbReference type="SUPFAM" id="SSF52540">
    <property type="entry name" value="P-loop containing nucleoside triphosphate hydrolases"/>
    <property type="match status" value="2"/>
</dbReference>
<name>A0A1U9JT63_9HYPH</name>
<dbReference type="GO" id="GO:0005524">
    <property type="term" value="F:ATP binding"/>
    <property type="evidence" value="ECO:0007669"/>
    <property type="project" value="UniProtKB-KW"/>
</dbReference>
<keyword evidence="9" id="KW-1278">Translocase</keyword>
<keyword evidence="10" id="KW-0472">Membrane</keyword>
<keyword evidence="7" id="KW-0547">Nucleotide-binding</keyword>
<evidence type="ECO:0000256" key="8">
    <source>
        <dbReference type="ARBA" id="ARBA00022840"/>
    </source>
</evidence>
<evidence type="ECO:0000259" key="11">
    <source>
        <dbReference type="PROSITE" id="PS50893"/>
    </source>
</evidence>
<organism evidence="12 13">
    <name type="scientific">Candidatus Tokpelaia hoelldobleri</name>
    <dbReference type="NCBI Taxonomy" id="1902579"/>
    <lineage>
        <taxon>Bacteria</taxon>
        <taxon>Pseudomonadati</taxon>
        <taxon>Pseudomonadota</taxon>
        <taxon>Alphaproteobacteria</taxon>
        <taxon>Hyphomicrobiales</taxon>
        <taxon>Candidatus Tokpelaia</taxon>
    </lineage>
</organism>
<dbReference type="GO" id="GO:0005886">
    <property type="term" value="C:plasma membrane"/>
    <property type="evidence" value="ECO:0007669"/>
    <property type="project" value="UniProtKB-SubCell"/>
</dbReference>
<feature type="domain" description="ABC transporter" evidence="11">
    <location>
        <begin position="250"/>
        <end position="496"/>
    </location>
</feature>
<dbReference type="AlphaFoldDB" id="A0A1U9JT63"/>
<feature type="domain" description="ABC transporter" evidence="11">
    <location>
        <begin position="5"/>
        <end position="242"/>
    </location>
</feature>
<reference evidence="12 13" key="2">
    <citation type="journal article" date="2016" name="Sci. Rep.">
        <title>The genome of Rhizobiales bacteria in predatory ants reveals urease gene functions but no genes for nitrogen fixation.</title>
        <authorList>
            <person name="Neuvonen M.M."/>
            <person name="Tamarit D."/>
            <person name="Naslund K."/>
            <person name="Liebig J."/>
            <person name="Feldhaar H."/>
            <person name="Moran N.A."/>
            <person name="Guy L."/>
            <person name="Andersson S.G."/>
        </authorList>
    </citation>
    <scope>NUCLEOTIDE SEQUENCE [LARGE SCALE GENOMIC DNA]</scope>
    <source>
        <strain evidence="12 13">Hsal</strain>
    </source>
</reference>
<dbReference type="Gene3D" id="3.40.50.300">
    <property type="entry name" value="P-loop containing nucleotide triphosphate hydrolases"/>
    <property type="match status" value="2"/>
</dbReference>
<evidence type="ECO:0000256" key="6">
    <source>
        <dbReference type="ARBA" id="ARBA00022737"/>
    </source>
</evidence>
<dbReference type="PANTHER" id="PTHR43790">
    <property type="entry name" value="CARBOHYDRATE TRANSPORT ATP-BINDING PROTEIN MG119-RELATED"/>
    <property type="match status" value="1"/>
</dbReference>
<dbReference type="FunFam" id="3.40.50.300:FF:000127">
    <property type="entry name" value="Ribose import ATP-binding protein RbsA"/>
    <property type="match status" value="1"/>
</dbReference>
<accession>A0A1U9JT63</accession>
<evidence type="ECO:0000256" key="4">
    <source>
        <dbReference type="ARBA" id="ARBA00022475"/>
    </source>
</evidence>
<keyword evidence="4" id="KW-1003">Cell membrane</keyword>
<comment type="similarity">
    <text evidence="2">Belongs to the ABC transporter superfamily.</text>
</comment>
<evidence type="ECO:0000313" key="12">
    <source>
        <dbReference type="EMBL" id="AQS41055.1"/>
    </source>
</evidence>
<keyword evidence="6" id="KW-0677">Repeat</keyword>
<dbReference type="CDD" id="cd03216">
    <property type="entry name" value="ABC_Carb_Monos_I"/>
    <property type="match status" value="1"/>
</dbReference>
<dbReference type="GO" id="GO:0016887">
    <property type="term" value="F:ATP hydrolysis activity"/>
    <property type="evidence" value="ECO:0007669"/>
    <property type="project" value="InterPro"/>
</dbReference>